<feature type="region of interest" description="Disordered" evidence="1">
    <location>
        <begin position="21"/>
        <end position="62"/>
    </location>
</feature>
<dbReference type="Pfam" id="PF17183">
    <property type="entry name" value="Get5_C"/>
    <property type="match status" value="1"/>
</dbReference>
<evidence type="ECO:0000313" key="4">
    <source>
        <dbReference type="Proteomes" id="UP000012174"/>
    </source>
</evidence>
<organism evidence="3 4">
    <name type="scientific">Eutypa lata (strain UCR-EL1)</name>
    <name type="common">Grapevine dieback disease fungus</name>
    <name type="synonym">Eutypa armeniacae</name>
    <dbReference type="NCBI Taxonomy" id="1287681"/>
    <lineage>
        <taxon>Eukaryota</taxon>
        <taxon>Fungi</taxon>
        <taxon>Dikarya</taxon>
        <taxon>Ascomycota</taxon>
        <taxon>Pezizomycotina</taxon>
        <taxon>Sordariomycetes</taxon>
        <taxon>Xylariomycetidae</taxon>
        <taxon>Xylariales</taxon>
        <taxon>Diatrypaceae</taxon>
        <taxon>Eutypa</taxon>
    </lineage>
</organism>
<name>M7SC29_EUTLA</name>
<evidence type="ECO:0000256" key="1">
    <source>
        <dbReference type="SAM" id="MobiDB-lite"/>
    </source>
</evidence>
<dbReference type="AlphaFoldDB" id="M7SC29"/>
<dbReference type="OrthoDB" id="5366541at2759"/>
<proteinExistence type="predicted"/>
<dbReference type="STRING" id="1287681.M7SC29"/>
<dbReference type="CDD" id="cd17039">
    <property type="entry name" value="Ubl_ubiquitin_like"/>
    <property type="match status" value="1"/>
</dbReference>
<accession>M7SC29</accession>
<dbReference type="PROSITE" id="PS50053">
    <property type="entry name" value="UBIQUITIN_2"/>
    <property type="match status" value="1"/>
</dbReference>
<dbReference type="InterPro" id="IPR049256">
    <property type="entry name" value="Get5_C"/>
</dbReference>
<feature type="domain" description="Ubiquitin-like" evidence="2">
    <location>
        <begin position="63"/>
        <end position="142"/>
    </location>
</feature>
<dbReference type="HOGENOM" id="CLU_075131_0_0_1"/>
<dbReference type="Pfam" id="PF12754">
    <property type="entry name" value="Get5_N"/>
    <property type="match status" value="1"/>
</dbReference>
<evidence type="ECO:0000259" key="2">
    <source>
        <dbReference type="PROSITE" id="PS50053"/>
    </source>
</evidence>
<dbReference type="Proteomes" id="UP000012174">
    <property type="component" value="Unassembled WGS sequence"/>
</dbReference>
<dbReference type="SUPFAM" id="SSF54236">
    <property type="entry name" value="Ubiquitin-like"/>
    <property type="match status" value="1"/>
</dbReference>
<dbReference type="EMBL" id="KB707563">
    <property type="protein sequence ID" value="EMR61738.1"/>
    <property type="molecule type" value="Genomic_DNA"/>
</dbReference>
<evidence type="ECO:0000313" key="3">
    <source>
        <dbReference type="EMBL" id="EMR61738.1"/>
    </source>
</evidence>
<dbReference type="InterPro" id="IPR024737">
    <property type="entry name" value="Get5_N"/>
</dbReference>
<sequence length="210" mass="22455">MTEVNFARSFLSMLDSRPVKLSPEHVEDPKSYPARSAYTLPKAPRPLTKRRPARALPGQEPSVSVVVKSLRNPPLDVRLASQGTGTSCLDIKALVAAETGIAADKLKLLHRRKPVPDSKILKDLLGSEDETAVEFSVMVMGGAAAAGGAGTTATTTATAKDVAQGASGGEVLDTAEFWDDLRGFLLQRVRDEKLAGELSEAFQTAWKAKR</sequence>
<gene>
    <name evidence="3" type="ORF">UCREL1_11334</name>
</gene>
<protein>
    <submittedName>
        <fullName evidence="3">Putative ubiquitin supergroup protein</fullName>
    </submittedName>
</protein>
<dbReference type="InterPro" id="IPR000626">
    <property type="entry name" value="Ubiquitin-like_dom"/>
</dbReference>
<dbReference type="eggNOG" id="ENOG502S36W">
    <property type="taxonomic scope" value="Eukaryota"/>
</dbReference>
<dbReference type="Gene3D" id="1.10.286.70">
    <property type="entry name" value="Get5 dimerization domain"/>
    <property type="match status" value="1"/>
</dbReference>
<reference evidence="4" key="1">
    <citation type="journal article" date="2013" name="Genome Announc.">
        <title>Draft genome sequence of the grapevine dieback fungus Eutypa lata UCR-EL1.</title>
        <authorList>
            <person name="Blanco-Ulate B."/>
            <person name="Rolshausen P.E."/>
            <person name="Cantu D."/>
        </authorList>
    </citation>
    <scope>NUCLEOTIDE SEQUENCE [LARGE SCALE GENOMIC DNA]</scope>
    <source>
        <strain evidence="4">UCR-EL1</strain>
    </source>
</reference>
<dbReference type="InterPro" id="IPR029071">
    <property type="entry name" value="Ubiquitin-like_domsf"/>
</dbReference>
<dbReference type="Gene3D" id="3.10.20.90">
    <property type="entry name" value="Phosphatidylinositol 3-kinase Catalytic Subunit, Chain A, domain 1"/>
    <property type="match status" value="1"/>
</dbReference>
<dbReference type="OMA" id="YILPRMP"/>
<keyword evidence="4" id="KW-1185">Reference proteome</keyword>
<dbReference type="KEGG" id="ela:UCREL1_11334"/>